<dbReference type="AlphaFoldDB" id="A0ABD0M2V8"/>
<dbReference type="EMBL" id="JACVVK020000007">
    <property type="protein sequence ID" value="KAK7506240.1"/>
    <property type="molecule type" value="Genomic_DNA"/>
</dbReference>
<organism evidence="1 2">
    <name type="scientific">Batillaria attramentaria</name>
    <dbReference type="NCBI Taxonomy" id="370345"/>
    <lineage>
        <taxon>Eukaryota</taxon>
        <taxon>Metazoa</taxon>
        <taxon>Spiralia</taxon>
        <taxon>Lophotrochozoa</taxon>
        <taxon>Mollusca</taxon>
        <taxon>Gastropoda</taxon>
        <taxon>Caenogastropoda</taxon>
        <taxon>Sorbeoconcha</taxon>
        <taxon>Cerithioidea</taxon>
        <taxon>Batillariidae</taxon>
        <taxon>Batillaria</taxon>
    </lineage>
</organism>
<proteinExistence type="predicted"/>
<comment type="caution">
    <text evidence="1">The sequence shown here is derived from an EMBL/GenBank/DDBJ whole genome shotgun (WGS) entry which is preliminary data.</text>
</comment>
<reference evidence="1 2" key="1">
    <citation type="journal article" date="2023" name="Sci. Data">
        <title>Genome assembly of the Korean intertidal mud-creeper Batillaria attramentaria.</title>
        <authorList>
            <person name="Patra A.K."/>
            <person name="Ho P.T."/>
            <person name="Jun S."/>
            <person name="Lee S.J."/>
            <person name="Kim Y."/>
            <person name="Won Y.J."/>
        </authorList>
    </citation>
    <scope>NUCLEOTIDE SEQUENCE [LARGE SCALE GENOMIC DNA]</scope>
    <source>
        <strain evidence="1">Wonlab-2016</strain>
    </source>
</reference>
<gene>
    <name evidence="1" type="ORF">BaRGS_00002352</name>
</gene>
<keyword evidence="2" id="KW-1185">Reference proteome</keyword>
<dbReference type="Proteomes" id="UP001519460">
    <property type="component" value="Unassembled WGS sequence"/>
</dbReference>
<accession>A0ABD0M2V8</accession>
<sequence>MDGEKFPSTILIFDSPGSSLPRSCILARDLKSATLPFFAASVRKNRFSVRLIFYLPQRYRKLAGSTVPLPQRTNGFMSRHLGLERFFPHRNRTYGFSALLSSLSTGCHHHDARIFQSSSELLTTLDKQPGHRVWKPRHAKIKQN</sequence>
<name>A0ABD0M2V8_9CAEN</name>
<evidence type="ECO:0000313" key="1">
    <source>
        <dbReference type="EMBL" id="KAK7506240.1"/>
    </source>
</evidence>
<evidence type="ECO:0000313" key="2">
    <source>
        <dbReference type="Proteomes" id="UP001519460"/>
    </source>
</evidence>
<protein>
    <submittedName>
        <fullName evidence="1">Uncharacterized protein</fullName>
    </submittedName>
</protein>